<dbReference type="GO" id="GO:0003676">
    <property type="term" value="F:nucleic acid binding"/>
    <property type="evidence" value="ECO:0007669"/>
    <property type="project" value="InterPro"/>
</dbReference>
<reference evidence="2 3" key="2">
    <citation type="journal article" date="2016" name="Appl. Microbiol. Biotechnol.">
        <title>Mutations improving production and secretion of extracellular lipase by Burkholderia glumae PG1.</title>
        <authorList>
            <person name="Knapp A."/>
            <person name="Voget S."/>
            <person name="Gao R."/>
            <person name="Zaburannyi N."/>
            <person name="Krysciak D."/>
            <person name="Breuer M."/>
            <person name="Hauer B."/>
            <person name="Streit W.R."/>
            <person name="Muller R."/>
            <person name="Daniel R."/>
            <person name="Jaeger K.E."/>
        </authorList>
    </citation>
    <scope>NUCLEOTIDE SEQUENCE [LARGE SCALE GENOMIC DNA]</scope>
    <source>
        <strain evidence="2 3">PG1</strain>
    </source>
</reference>
<sequence>MGTIKGVGRIYQQTFVDTYSKVAMAKLYTTKTPITAADLLNDRVLPFFEEHGMGVMRMLTDRGTEYCGKPESHDDQLYLALNDIEHTRTKARHPQTNGICEQFHKTILQEFYQVAFRRKLYLTLEELQVDLDAWPMYYNGERTHQGEMCRGRTPVQTLIAGKEVWKEKVSHLNLI</sequence>
<feature type="domain" description="Integrase catalytic" evidence="1">
    <location>
        <begin position="1"/>
        <end position="162"/>
    </location>
</feature>
<dbReference type="InterPro" id="IPR036397">
    <property type="entry name" value="RNaseH_sf"/>
</dbReference>
<evidence type="ECO:0000313" key="3">
    <source>
        <dbReference type="Proteomes" id="UP000031838"/>
    </source>
</evidence>
<keyword evidence="3" id="KW-1185">Reference proteome</keyword>
<evidence type="ECO:0000313" key="2">
    <source>
        <dbReference type="EMBL" id="AJK49332.1"/>
    </source>
</evidence>
<dbReference type="SUPFAM" id="SSF53098">
    <property type="entry name" value="Ribonuclease H-like"/>
    <property type="match status" value="1"/>
</dbReference>
<dbReference type="InterPro" id="IPR001584">
    <property type="entry name" value="Integrase_cat-core"/>
</dbReference>
<dbReference type="Proteomes" id="UP000031838">
    <property type="component" value="Chromosome 2"/>
</dbReference>
<dbReference type="KEGG" id="bgp:BGL_2c12610"/>
<dbReference type="PROSITE" id="PS50994">
    <property type="entry name" value="INTEGRASE"/>
    <property type="match status" value="1"/>
</dbReference>
<protein>
    <submittedName>
        <fullName evidence="2">Putative transposase</fullName>
    </submittedName>
</protein>
<dbReference type="GO" id="GO:0015074">
    <property type="term" value="P:DNA integration"/>
    <property type="evidence" value="ECO:0007669"/>
    <property type="project" value="InterPro"/>
</dbReference>
<dbReference type="Gene3D" id="3.30.420.10">
    <property type="entry name" value="Ribonuclease H-like superfamily/Ribonuclease H"/>
    <property type="match status" value="1"/>
</dbReference>
<accession>A0A0B6RVJ1</accession>
<dbReference type="InterPro" id="IPR012337">
    <property type="entry name" value="RNaseH-like_sf"/>
</dbReference>
<reference evidence="3" key="1">
    <citation type="submission" date="2011-03" db="EMBL/GenBank/DDBJ databases">
        <authorList>
            <person name="Voget S."/>
            <person name="Streit W.R."/>
            <person name="Jaeger K.E."/>
            <person name="Daniel R."/>
        </authorList>
    </citation>
    <scope>NUCLEOTIDE SEQUENCE [LARGE SCALE GENOMIC DNA]</scope>
    <source>
        <strain evidence="3">PG1</strain>
    </source>
</reference>
<dbReference type="AlphaFoldDB" id="A0A0B6RVJ1"/>
<proteinExistence type="predicted"/>
<dbReference type="HOGENOM" id="CLU_067821_3_0_4"/>
<gene>
    <name evidence="2" type="ORF">BGL_2c12610</name>
</gene>
<evidence type="ECO:0000259" key="1">
    <source>
        <dbReference type="PROSITE" id="PS50994"/>
    </source>
</evidence>
<organism evidence="2 3">
    <name type="scientific">Burkholderia plantarii</name>
    <dbReference type="NCBI Taxonomy" id="41899"/>
    <lineage>
        <taxon>Bacteria</taxon>
        <taxon>Pseudomonadati</taxon>
        <taxon>Pseudomonadota</taxon>
        <taxon>Betaproteobacteria</taxon>
        <taxon>Burkholderiales</taxon>
        <taxon>Burkholderiaceae</taxon>
        <taxon>Burkholderia</taxon>
    </lineage>
</organism>
<dbReference type="EMBL" id="CP002581">
    <property type="protein sequence ID" value="AJK49332.1"/>
    <property type="molecule type" value="Genomic_DNA"/>
</dbReference>
<name>A0A0B6RVJ1_BURPL</name>
<dbReference type="Pfam" id="PF13683">
    <property type="entry name" value="rve_3"/>
    <property type="match status" value="1"/>
</dbReference>